<dbReference type="EMBL" id="QTSX02005681">
    <property type="protein sequence ID" value="KAJ9059599.1"/>
    <property type="molecule type" value="Genomic_DNA"/>
</dbReference>
<evidence type="ECO:0000313" key="1">
    <source>
        <dbReference type="EMBL" id="KAJ9059599.1"/>
    </source>
</evidence>
<proteinExistence type="predicted"/>
<name>A0ACC2SB83_9FUNG</name>
<sequence length="303" mass="34191">MVESVAEILVGAHLKQDPELIHIMGSYFQSIEKTMRQGLRWMLVPVFGSQIAHMIIRRNTPSIATRKRILDKIAPSLAHRSTLTHRPLAISVAEMMLDDGNAPDTIADTLMILVFLSNYTVSGLCRRVLGDLLAHPHFFDAIRQEQRDVVAATGSKAVTWDQIDMMPRLDSTLRESMRHRASRPEHFRMASQDILLPNGRTIPQGSLMAVDMASIHFPTKDLIDYQPFRFVNTNIHSSQLTRDFLLFGAGKHACPGRVYATQIIKAFIATLLRSYKVHLKHGSIEFNTYEDVFPDAHLILTPA</sequence>
<protein>
    <submittedName>
        <fullName evidence="1">Uncharacterized protein</fullName>
    </submittedName>
</protein>
<organism evidence="1 2">
    <name type="scientific">Entomophthora muscae</name>
    <dbReference type="NCBI Taxonomy" id="34485"/>
    <lineage>
        <taxon>Eukaryota</taxon>
        <taxon>Fungi</taxon>
        <taxon>Fungi incertae sedis</taxon>
        <taxon>Zoopagomycota</taxon>
        <taxon>Entomophthoromycotina</taxon>
        <taxon>Entomophthoromycetes</taxon>
        <taxon>Entomophthorales</taxon>
        <taxon>Entomophthoraceae</taxon>
        <taxon>Entomophthora</taxon>
    </lineage>
</organism>
<keyword evidence="2" id="KW-1185">Reference proteome</keyword>
<comment type="caution">
    <text evidence="1">The sequence shown here is derived from an EMBL/GenBank/DDBJ whole genome shotgun (WGS) entry which is preliminary data.</text>
</comment>
<dbReference type="Proteomes" id="UP001165960">
    <property type="component" value="Unassembled WGS sequence"/>
</dbReference>
<accession>A0ACC2SB83</accession>
<gene>
    <name evidence="1" type="ORF">DSO57_1000560</name>
</gene>
<evidence type="ECO:0000313" key="2">
    <source>
        <dbReference type="Proteomes" id="UP001165960"/>
    </source>
</evidence>
<reference evidence="1" key="1">
    <citation type="submission" date="2022-04" db="EMBL/GenBank/DDBJ databases">
        <title>Genome of the entomopathogenic fungus Entomophthora muscae.</title>
        <authorList>
            <person name="Elya C."/>
            <person name="Lovett B.R."/>
            <person name="Lee E."/>
            <person name="Macias A.M."/>
            <person name="Hajek A.E."/>
            <person name="De Bivort B.L."/>
            <person name="Kasson M.T."/>
            <person name="De Fine Licht H.H."/>
            <person name="Stajich J.E."/>
        </authorList>
    </citation>
    <scope>NUCLEOTIDE SEQUENCE</scope>
    <source>
        <strain evidence="1">Berkeley</strain>
    </source>
</reference>